<evidence type="ECO:0000313" key="3">
    <source>
        <dbReference type="Proteomes" id="UP000184164"/>
    </source>
</evidence>
<evidence type="ECO:0000313" key="2">
    <source>
        <dbReference type="EMBL" id="SHF27245.1"/>
    </source>
</evidence>
<gene>
    <name evidence="2" type="ORF">SAMN05444274_104253</name>
</gene>
<accession>A0A1M5AAP3</accession>
<evidence type="ECO:0000259" key="1">
    <source>
        <dbReference type="Pfam" id="PF19576"/>
    </source>
</evidence>
<dbReference type="EMBL" id="FQUM01000004">
    <property type="protein sequence ID" value="SHF27245.1"/>
    <property type="molecule type" value="Genomic_DNA"/>
</dbReference>
<organism evidence="2 3">
    <name type="scientific">Mariniphaga anaerophila</name>
    <dbReference type="NCBI Taxonomy" id="1484053"/>
    <lineage>
        <taxon>Bacteria</taxon>
        <taxon>Pseudomonadati</taxon>
        <taxon>Bacteroidota</taxon>
        <taxon>Bacteroidia</taxon>
        <taxon>Marinilabiliales</taxon>
        <taxon>Prolixibacteraceae</taxon>
        <taxon>Mariniphaga</taxon>
    </lineage>
</organism>
<dbReference type="Proteomes" id="UP000184164">
    <property type="component" value="Unassembled WGS sequence"/>
</dbReference>
<dbReference type="OrthoDB" id="1113830at2"/>
<keyword evidence="3" id="KW-1185">Reference proteome</keyword>
<feature type="domain" description="Putative acyltransferase ACT14924-like acyltransferase" evidence="1">
    <location>
        <begin position="19"/>
        <end position="278"/>
    </location>
</feature>
<dbReference type="STRING" id="1484053.SAMN05444274_104253"/>
<sequence length="285" mass="33066">MIEEEGKIVPFKPINIREVFASKSPTLARFTPGFIYRYINKIVHIDFVNDLLKRNGHLRGIAFVDEVVKEFRVKLFLHGAEHIPESGKFIFASNHPLGGFDGLLLLKTVNAKLGDAKFLTNDILLNIKQLNDFFIPINKHGSHSRKAAKILEDAYDSDAQILIFPSGLASRKIKGKIVDLEWKKHFISKSIQHKRDVVPVFISGRNTNRFYRLANIRKFLHIKWNLEMFFLPDETMRHHDTDVHIYFGKPIPWSTFNKSKTLQQWAEWVKEKVYKLPDCVADTNL</sequence>
<reference evidence="3" key="1">
    <citation type="submission" date="2016-11" db="EMBL/GenBank/DDBJ databases">
        <authorList>
            <person name="Varghese N."/>
            <person name="Submissions S."/>
        </authorList>
    </citation>
    <scope>NUCLEOTIDE SEQUENCE [LARGE SCALE GENOMIC DNA]</scope>
    <source>
        <strain evidence="3">DSM 26910</strain>
    </source>
</reference>
<dbReference type="InterPro" id="IPR045746">
    <property type="entry name" value="ACT14924-like_Acyltransf_dom"/>
</dbReference>
<protein>
    <submittedName>
        <fullName evidence="2">Putative hemolysin</fullName>
    </submittedName>
</protein>
<proteinExistence type="predicted"/>
<name>A0A1M5AAP3_9BACT</name>
<dbReference type="AlphaFoldDB" id="A0A1M5AAP3"/>
<dbReference type="SUPFAM" id="SSF69593">
    <property type="entry name" value="Glycerol-3-phosphate (1)-acyltransferase"/>
    <property type="match status" value="1"/>
</dbReference>
<dbReference type="Pfam" id="PF19576">
    <property type="entry name" value="Acyltransf_2"/>
    <property type="match status" value="1"/>
</dbReference>